<comment type="caution">
    <text evidence="1">The sequence shown here is derived from an EMBL/GenBank/DDBJ whole genome shotgun (WGS) entry which is preliminary data.</text>
</comment>
<name>A0ABR0Q804_GOSAR</name>
<gene>
    <name evidence="1" type="ORF">PVK06_011050</name>
</gene>
<evidence type="ECO:0000313" key="2">
    <source>
        <dbReference type="Proteomes" id="UP001358586"/>
    </source>
</evidence>
<keyword evidence="2" id="KW-1185">Reference proteome</keyword>
<evidence type="ECO:0000313" key="1">
    <source>
        <dbReference type="EMBL" id="KAK5835362.1"/>
    </source>
</evidence>
<dbReference type="EMBL" id="JARKNE010000004">
    <property type="protein sequence ID" value="KAK5835362.1"/>
    <property type="molecule type" value="Genomic_DNA"/>
</dbReference>
<reference evidence="1 2" key="1">
    <citation type="submission" date="2023-03" db="EMBL/GenBank/DDBJ databases">
        <title>WGS of Gossypium arboreum.</title>
        <authorList>
            <person name="Yu D."/>
        </authorList>
    </citation>
    <scope>NUCLEOTIDE SEQUENCE [LARGE SCALE GENOMIC DNA]</scope>
    <source>
        <tissue evidence="1">Leaf</tissue>
    </source>
</reference>
<sequence length="107" mass="12327">MSFTSFLQFGKLLSIYGCYQHHKMNVQHVKLDAEKGYYTPLTNRKDTNVRMKALNLQEQCDVSQAAAGIISYLFQVIFQSTKTKPNPHLRISDDCEHAYTQCHPTSR</sequence>
<organism evidence="1 2">
    <name type="scientific">Gossypium arboreum</name>
    <name type="common">Tree cotton</name>
    <name type="synonym">Gossypium nanking</name>
    <dbReference type="NCBI Taxonomy" id="29729"/>
    <lineage>
        <taxon>Eukaryota</taxon>
        <taxon>Viridiplantae</taxon>
        <taxon>Streptophyta</taxon>
        <taxon>Embryophyta</taxon>
        <taxon>Tracheophyta</taxon>
        <taxon>Spermatophyta</taxon>
        <taxon>Magnoliopsida</taxon>
        <taxon>eudicotyledons</taxon>
        <taxon>Gunneridae</taxon>
        <taxon>Pentapetalae</taxon>
        <taxon>rosids</taxon>
        <taxon>malvids</taxon>
        <taxon>Malvales</taxon>
        <taxon>Malvaceae</taxon>
        <taxon>Malvoideae</taxon>
        <taxon>Gossypium</taxon>
    </lineage>
</organism>
<proteinExistence type="predicted"/>
<protein>
    <submittedName>
        <fullName evidence="1">Uncharacterized protein</fullName>
    </submittedName>
</protein>
<dbReference type="Proteomes" id="UP001358586">
    <property type="component" value="Chromosome 4"/>
</dbReference>
<accession>A0ABR0Q804</accession>